<dbReference type="AlphaFoldDB" id="A0ABD3PWQ5"/>
<dbReference type="Proteomes" id="UP001516023">
    <property type="component" value="Unassembled WGS sequence"/>
</dbReference>
<name>A0ABD3PWQ5_9STRA</name>
<comment type="caution">
    <text evidence="2">The sequence shown here is derived from an EMBL/GenBank/DDBJ whole genome shotgun (WGS) entry which is preliminary data.</text>
</comment>
<protein>
    <submittedName>
        <fullName evidence="2">Uncharacterized protein</fullName>
    </submittedName>
</protein>
<feature type="compositionally biased region" description="Polar residues" evidence="1">
    <location>
        <begin position="48"/>
        <end position="66"/>
    </location>
</feature>
<feature type="region of interest" description="Disordered" evidence="1">
    <location>
        <begin position="31"/>
        <end position="91"/>
    </location>
</feature>
<evidence type="ECO:0000313" key="3">
    <source>
        <dbReference type="Proteomes" id="UP001516023"/>
    </source>
</evidence>
<accession>A0ABD3PWQ5</accession>
<proteinExistence type="predicted"/>
<evidence type="ECO:0000256" key="1">
    <source>
        <dbReference type="SAM" id="MobiDB-lite"/>
    </source>
</evidence>
<dbReference type="EMBL" id="JABMIG020000104">
    <property type="protein sequence ID" value="KAL3792161.1"/>
    <property type="molecule type" value="Genomic_DNA"/>
</dbReference>
<sequence>MASGSNSLNPLSIHAGSFEVDLFRTISTTSPITMAPPNKESMIDPSLSDISSQETEISVETVQVNRPNKRVKETHHGVLSHAPSSASSRNHDDDDALRCCLELLFSDLPPSLTNKKTNDDISAFRQVWDAHGFRTSMVLSPRRAVSVYLDSCSRPTPGVVLPQGNEAGRTFLLTCIGMHPRQAILEKCYSDIRSVYCLSLFVHRLRTVRPGDMDDGRVRDILLPWEEQRDKELSNAFRDAGGLDPTRIQRFSHSCSETLSQILAKLADIDHSLRPDQLLREYDRITYENSTLANACWQRWLDGKGGRSDDDKVHTFPLDQVYFQFSPPGRYMPDRERITIQMKDGNDDEASRGKLILLPSLCQILRRDDTSRHPLHAVVENMIQHTWDDLLRNGYYVDPSRREQLFDPLQKFYESGLLAGKDWNVPILLNAHFTPTYPLSLYLAGTAGAGKSSLVRNLFPAINAAISSHCDPELIVRFVKQNLNKPFKTLQLELELRPNNNDYSVMSIIQGRRMTLSQSKPGLVLVALEEMPSNLAGRDPNQLEVSKLISLRFSGRRGEYREGDAPRNSAKRGISGDATIINIFTSNYDLEPSCLSALQRLEMFQNLKIVHVAPVAGKEREDFARSYLTQRVHESLSPRNDKLNIHLDIPFGEGDTRPLVRYLRMLSFYIRALVLNTKSTCSSAINDVSVTFDETTNITTLTTSKGGSMQVRLGSFDNIYAVNPTILDPRASEIVEKLKKLHPDLTCPVELCQILDFYFAKTLAPAVVLSKNKQLIHDLIILLSQSDEVYGITDIDPSEYKIMKSLYDSTDTPNLRDDIINILHGNAGALVAIELNCKSIDDQLQIREIIEDTPSMTAFSTERSALYKDRLFFGVFVEGPITPEIKSRASLLI</sequence>
<keyword evidence="3" id="KW-1185">Reference proteome</keyword>
<reference evidence="2 3" key="1">
    <citation type="journal article" date="2020" name="G3 (Bethesda)">
        <title>Improved Reference Genome for Cyclotella cryptica CCMP332, a Model for Cell Wall Morphogenesis, Salinity Adaptation, and Lipid Production in Diatoms (Bacillariophyta).</title>
        <authorList>
            <person name="Roberts W.R."/>
            <person name="Downey K.M."/>
            <person name="Ruck E.C."/>
            <person name="Traller J.C."/>
            <person name="Alverson A.J."/>
        </authorList>
    </citation>
    <scope>NUCLEOTIDE SEQUENCE [LARGE SCALE GENOMIC DNA]</scope>
    <source>
        <strain evidence="2 3">CCMP332</strain>
    </source>
</reference>
<evidence type="ECO:0000313" key="2">
    <source>
        <dbReference type="EMBL" id="KAL3792161.1"/>
    </source>
</evidence>
<organism evidence="2 3">
    <name type="scientific">Cyclotella cryptica</name>
    <dbReference type="NCBI Taxonomy" id="29204"/>
    <lineage>
        <taxon>Eukaryota</taxon>
        <taxon>Sar</taxon>
        <taxon>Stramenopiles</taxon>
        <taxon>Ochrophyta</taxon>
        <taxon>Bacillariophyta</taxon>
        <taxon>Coscinodiscophyceae</taxon>
        <taxon>Thalassiosirophycidae</taxon>
        <taxon>Stephanodiscales</taxon>
        <taxon>Stephanodiscaceae</taxon>
        <taxon>Cyclotella</taxon>
    </lineage>
</organism>
<gene>
    <name evidence="2" type="ORF">HJC23_009625</name>
</gene>